<evidence type="ECO:0000256" key="8">
    <source>
        <dbReference type="ARBA" id="ARBA00050488"/>
    </source>
</evidence>
<dbReference type="AlphaFoldDB" id="A0A917KFD0"/>
<dbReference type="InterPro" id="IPR016193">
    <property type="entry name" value="Cytidine_deaminase-like"/>
</dbReference>
<dbReference type="PIRSF" id="PIRSF000414">
    <property type="entry name" value="AICARFT_IMPCHas"/>
    <property type="match status" value="1"/>
</dbReference>
<dbReference type="Gene3D" id="3.40.50.1380">
    <property type="entry name" value="Methylglyoxal synthase-like domain"/>
    <property type="match status" value="1"/>
</dbReference>
<dbReference type="InterPro" id="IPR011607">
    <property type="entry name" value="MGS-like_dom"/>
</dbReference>
<comment type="similarity">
    <text evidence="3 10">Belongs to the PurH family.</text>
</comment>
<dbReference type="SUPFAM" id="SSF52335">
    <property type="entry name" value="Methylglyoxal synthase-like"/>
    <property type="match status" value="1"/>
</dbReference>
<name>A0A917KFD0_9BACL</name>
<dbReference type="InterPro" id="IPR036914">
    <property type="entry name" value="MGS-like_dom_sf"/>
</dbReference>
<dbReference type="NCBIfam" id="NF002049">
    <property type="entry name" value="PRK00881.1"/>
    <property type="match status" value="1"/>
</dbReference>
<dbReference type="FunFam" id="3.40.140.20:FF:000002">
    <property type="entry name" value="Bifunctional purine biosynthesis protein PurH"/>
    <property type="match status" value="1"/>
</dbReference>
<reference evidence="12" key="1">
    <citation type="journal article" date="2014" name="Int. J. Syst. Evol. Microbiol.">
        <title>Complete genome sequence of Corynebacterium casei LMG S-19264T (=DSM 44701T), isolated from a smear-ripened cheese.</title>
        <authorList>
            <consortium name="US DOE Joint Genome Institute (JGI-PGF)"/>
            <person name="Walter F."/>
            <person name="Albersmeier A."/>
            <person name="Kalinowski J."/>
            <person name="Ruckert C."/>
        </authorList>
    </citation>
    <scope>NUCLEOTIDE SEQUENCE</scope>
    <source>
        <strain evidence="12">JCM 18487</strain>
    </source>
</reference>
<dbReference type="PROSITE" id="PS51855">
    <property type="entry name" value="MGS"/>
    <property type="match status" value="1"/>
</dbReference>
<dbReference type="FunFam" id="3.40.140.20:FF:000001">
    <property type="entry name" value="Bifunctional purine biosynthesis protein PurH"/>
    <property type="match status" value="1"/>
</dbReference>
<dbReference type="Pfam" id="PF01808">
    <property type="entry name" value="AICARFT_IMPCHas"/>
    <property type="match status" value="1"/>
</dbReference>
<comment type="pathway">
    <text evidence="2 10">Purine metabolism; IMP biosynthesis via de novo pathway; 5-formamido-1-(5-phospho-D-ribosyl)imidazole-4-carboxamide from 5-amino-1-(5-phospho-D-ribosyl)imidazole-4-carboxamide (10-formyl THF route): step 1/1.</text>
</comment>
<dbReference type="GO" id="GO:0004643">
    <property type="term" value="F:phosphoribosylaminoimidazolecarboxamide formyltransferase activity"/>
    <property type="evidence" value="ECO:0007669"/>
    <property type="project" value="UniProtKB-UniRule"/>
</dbReference>
<keyword evidence="6 10" id="KW-0378">Hydrolase</keyword>
<protein>
    <recommendedName>
        <fullName evidence="10">Bifunctional purine biosynthesis protein PurH</fullName>
    </recommendedName>
    <domain>
        <recommendedName>
            <fullName evidence="10">Phosphoribosylaminoimidazolecarboxamide formyltransferase</fullName>
            <ecNumber evidence="10">2.1.2.3</ecNumber>
        </recommendedName>
        <alternativeName>
            <fullName evidence="10">AICAR transformylase</fullName>
        </alternativeName>
    </domain>
    <domain>
        <recommendedName>
            <fullName evidence="10">IMP cyclohydrolase</fullName>
            <ecNumber evidence="10">3.5.4.10</ecNumber>
        </recommendedName>
        <alternativeName>
            <fullName evidence="10">ATIC</fullName>
        </alternativeName>
        <alternativeName>
            <fullName evidence="10">IMP synthase</fullName>
        </alternativeName>
        <alternativeName>
            <fullName evidence="10">Inosinicase</fullName>
        </alternativeName>
    </domain>
</protein>
<keyword evidence="7 10" id="KW-0511">Multifunctional enzyme</keyword>
<evidence type="ECO:0000256" key="1">
    <source>
        <dbReference type="ARBA" id="ARBA00004844"/>
    </source>
</evidence>
<dbReference type="EMBL" id="BMOY01000030">
    <property type="protein sequence ID" value="GGJ09855.1"/>
    <property type="molecule type" value="Genomic_DNA"/>
</dbReference>
<dbReference type="PANTHER" id="PTHR11692:SF0">
    <property type="entry name" value="BIFUNCTIONAL PURINE BIOSYNTHESIS PROTEIN ATIC"/>
    <property type="match status" value="1"/>
</dbReference>
<evidence type="ECO:0000256" key="4">
    <source>
        <dbReference type="ARBA" id="ARBA00022679"/>
    </source>
</evidence>
<evidence type="ECO:0000256" key="10">
    <source>
        <dbReference type="HAMAP-Rule" id="MF_00139"/>
    </source>
</evidence>
<dbReference type="EC" id="2.1.2.3" evidence="10"/>
<dbReference type="InterPro" id="IPR002695">
    <property type="entry name" value="PurH-like"/>
</dbReference>
<dbReference type="Pfam" id="PF02142">
    <property type="entry name" value="MGS"/>
    <property type="match status" value="1"/>
</dbReference>
<dbReference type="SMART" id="SM00851">
    <property type="entry name" value="MGS"/>
    <property type="match status" value="1"/>
</dbReference>
<evidence type="ECO:0000256" key="9">
    <source>
        <dbReference type="ARBA" id="ARBA00050687"/>
    </source>
</evidence>
<dbReference type="GO" id="GO:0003937">
    <property type="term" value="F:IMP cyclohydrolase activity"/>
    <property type="evidence" value="ECO:0007669"/>
    <property type="project" value="UniProtKB-UniRule"/>
</dbReference>
<comment type="caution">
    <text evidence="12">The sequence shown here is derived from an EMBL/GenBank/DDBJ whole genome shotgun (WGS) entry which is preliminary data.</text>
</comment>
<dbReference type="Proteomes" id="UP000637695">
    <property type="component" value="Unassembled WGS sequence"/>
</dbReference>
<dbReference type="InterPro" id="IPR024051">
    <property type="entry name" value="AICAR_Tfase_dup_dom_sf"/>
</dbReference>
<evidence type="ECO:0000256" key="2">
    <source>
        <dbReference type="ARBA" id="ARBA00004954"/>
    </source>
</evidence>
<keyword evidence="5 10" id="KW-0658">Purine biosynthesis</keyword>
<dbReference type="SMART" id="SM00798">
    <property type="entry name" value="AICARFT_IMPCHas"/>
    <property type="match status" value="1"/>
</dbReference>
<feature type="domain" description="MGS-like" evidence="11">
    <location>
        <begin position="1"/>
        <end position="145"/>
    </location>
</feature>
<dbReference type="FunFam" id="3.40.50.1380:FF:000001">
    <property type="entry name" value="Bifunctional purine biosynthesis protein PurH"/>
    <property type="match status" value="1"/>
</dbReference>
<comment type="pathway">
    <text evidence="1 10">Purine metabolism; IMP biosynthesis via de novo pathway; IMP from 5-formamido-1-(5-phospho-D-ribosyl)imidazole-4-carboxamide: step 1/1.</text>
</comment>
<evidence type="ECO:0000256" key="5">
    <source>
        <dbReference type="ARBA" id="ARBA00022755"/>
    </source>
</evidence>
<dbReference type="Gene3D" id="3.40.140.20">
    <property type="match status" value="2"/>
</dbReference>
<organism evidence="12 13">
    <name type="scientific">Alicyclobacillus cellulosilyticus</name>
    <dbReference type="NCBI Taxonomy" id="1003997"/>
    <lineage>
        <taxon>Bacteria</taxon>
        <taxon>Bacillati</taxon>
        <taxon>Bacillota</taxon>
        <taxon>Bacilli</taxon>
        <taxon>Bacillales</taxon>
        <taxon>Alicyclobacillaceae</taxon>
        <taxon>Alicyclobacillus</taxon>
    </lineage>
</organism>
<evidence type="ECO:0000256" key="6">
    <source>
        <dbReference type="ARBA" id="ARBA00022801"/>
    </source>
</evidence>
<evidence type="ECO:0000313" key="12">
    <source>
        <dbReference type="EMBL" id="GGJ09855.1"/>
    </source>
</evidence>
<dbReference type="PANTHER" id="PTHR11692">
    <property type="entry name" value="BIFUNCTIONAL PURINE BIOSYNTHESIS PROTEIN PURH"/>
    <property type="match status" value="1"/>
</dbReference>
<dbReference type="CDD" id="cd01421">
    <property type="entry name" value="IMPCH"/>
    <property type="match status" value="1"/>
</dbReference>
<dbReference type="HAMAP" id="MF_00139">
    <property type="entry name" value="PurH"/>
    <property type="match status" value="1"/>
</dbReference>
<comment type="catalytic activity">
    <reaction evidence="8 10">
        <text>(6R)-10-formyltetrahydrofolate + 5-amino-1-(5-phospho-beta-D-ribosyl)imidazole-4-carboxamide = 5-formamido-1-(5-phospho-D-ribosyl)imidazole-4-carboxamide + (6S)-5,6,7,8-tetrahydrofolate</text>
        <dbReference type="Rhea" id="RHEA:22192"/>
        <dbReference type="ChEBI" id="CHEBI:57453"/>
        <dbReference type="ChEBI" id="CHEBI:58467"/>
        <dbReference type="ChEBI" id="CHEBI:58475"/>
        <dbReference type="ChEBI" id="CHEBI:195366"/>
        <dbReference type="EC" id="2.1.2.3"/>
    </reaction>
</comment>
<dbReference type="GO" id="GO:0006189">
    <property type="term" value="P:'de novo' IMP biosynthetic process"/>
    <property type="evidence" value="ECO:0007669"/>
    <property type="project" value="UniProtKB-UniRule"/>
</dbReference>
<comment type="catalytic activity">
    <reaction evidence="9 10">
        <text>IMP + H2O = 5-formamido-1-(5-phospho-D-ribosyl)imidazole-4-carboxamide</text>
        <dbReference type="Rhea" id="RHEA:18445"/>
        <dbReference type="ChEBI" id="CHEBI:15377"/>
        <dbReference type="ChEBI" id="CHEBI:58053"/>
        <dbReference type="ChEBI" id="CHEBI:58467"/>
        <dbReference type="EC" id="3.5.4.10"/>
    </reaction>
</comment>
<keyword evidence="13" id="KW-1185">Reference proteome</keyword>
<accession>A0A917KFD0</accession>
<evidence type="ECO:0000256" key="3">
    <source>
        <dbReference type="ARBA" id="ARBA00007667"/>
    </source>
</evidence>
<evidence type="ECO:0000256" key="7">
    <source>
        <dbReference type="ARBA" id="ARBA00023268"/>
    </source>
</evidence>
<gene>
    <name evidence="10 12" type="primary">purH</name>
    <name evidence="12" type="ORF">GCM10010885_18740</name>
</gene>
<dbReference type="GO" id="GO:0005829">
    <property type="term" value="C:cytosol"/>
    <property type="evidence" value="ECO:0007669"/>
    <property type="project" value="TreeGrafter"/>
</dbReference>
<keyword evidence="4 10" id="KW-0808">Transferase</keyword>
<evidence type="ECO:0000259" key="11">
    <source>
        <dbReference type="PROSITE" id="PS51855"/>
    </source>
</evidence>
<dbReference type="SUPFAM" id="SSF53927">
    <property type="entry name" value="Cytidine deaminase-like"/>
    <property type="match status" value="1"/>
</dbReference>
<proteinExistence type="inferred from homology"/>
<dbReference type="NCBIfam" id="TIGR00355">
    <property type="entry name" value="purH"/>
    <property type="match status" value="1"/>
</dbReference>
<dbReference type="EC" id="3.5.4.10" evidence="10"/>
<evidence type="ECO:0000313" key="13">
    <source>
        <dbReference type="Proteomes" id="UP000637695"/>
    </source>
</evidence>
<reference evidence="12" key="2">
    <citation type="submission" date="2020-09" db="EMBL/GenBank/DDBJ databases">
        <authorList>
            <person name="Sun Q."/>
            <person name="Ohkuma M."/>
        </authorList>
    </citation>
    <scope>NUCLEOTIDE SEQUENCE</scope>
    <source>
        <strain evidence="12">JCM 18487</strain>
    </source>
</reference>
<sequence>MAAWALVSVYDKRGVVAFCRRLREAGYGILSTGGTARHLQEHGIPVTLVEEYTGFPELLDGRVKTLHPKVHGGLLGLRDDPRHVAQMAAHGMERIDVVAVNLYPFTDTVARPGVTFAEAIEMIDIGGPAMLRAAAKNHRFCAPVVDPDDYPWVADALCGGGLSDAQRVYLAAKVFAATSAYDAAIRAYLASFAAKVQPGAGQAGTGPDGQAGADRDGAGAAAAACGKPDAEAAWPEVLTVSFFSRQPLRYGENPHQPAHFYADPGAGPQTIAGARQWQGKELSYNNIQDADAALTLLRSLDDLGKPAVVAVKHMNPCGVGIGETIHEAFARAHEADPVSIFGGIVACNRPVDEALAERLTELFLEIVVAPSFTDAALARFARKKNVRLLTVDMQAPLWRPDDLWFRRVSGGILVQRPDVALARDWQVVTERAPSEAERRALDFAWRVVKHVKSNAIVLANETMTLGIGAGQMNRVGAAKIAIAQAGARAKGAVLASDAFFPMRDTVDAAAAAGVTAIIQPGGSIRDAESIAAANEHGIAMVFTGERHFWH</sequence>
<comment type="domain">
    <text evidence="10">The IMP cyclohydrolase activity resides in the N-terminal region.</text>
</comment>